<dbReference type="AlphaFoldDB" id="A0A2T2YN13"/>
<dbReference type="EMBL" id="PYFT01000001">
    <property type="protein sequence ID" value="PSR56900.1"/>
    <property type="molecule type" value="Genomic_DNA"/>
</dbReference>
<name>A0A2T2YN13_9BACT</name>
<reference evidence="1 2" key="1">
    <citation type="submission" date="2018-03" db="EMBL/GenBank/DDBJ databases">
        <title>Adhaeribacter sp. HMF7605 Genome sequencing and assembly.</title>
        <authorList>
            <person name="Kang H."/>
            <person name="Kang J."/>
            <person name="Cha I."/>
            <person name="Kim H."/>
            <person name="Joh K."/>
        </authorList>
    </citation>
    <scope>NUCLEOTIDE SEQUENCE [LARGE SCALE GENOMIC DNA]</scope>
    <source>
        <strain evidence="1 2">HMF7605</strain>
    </source>
</reference>
<keyword evidence="2" id="KW-1185">Reference proteome</keyword>
<dbReference type="Proteomes" id="UP000240357">
    <property type="component" value="Unassembled WGS sequence"/>
</dbReference>
<evidence type="ECO:0008006" key="3">
    <source>
        <dbReference type="Google" id="ProtNLM"/>
    </source>
</evidence>
<accession>A0A2T2YN13</accession>
<dbReference type="RefSeq" id="WP_106933071.1">
    <property type="nucleotide sequence ID" value="NZ_PYFT01000001.1"/>
</dbReference>
<protein>
    <recommendedName>
        <fullName evidence="3">Outer membrane protein beta-barrel domain-containing protein</fullName>
    </recommendedName>
</protein>
<dbReference type="OrthoDB" id="5381546at2"/>
<proteinExistence type="predicted"/>
<comment type="caution">
    <text evidence="1">The sequence shown here is derived from an EMBL/GenBank/DDBJ whole genome shotgun (WGS) entry which is preliminary data.</text>
</comment>
<evidence type="ECO:0000313" key="2">
    <source>
        <dbReference type="Proteomes" id="UP000240357"/>
    </source>
</evidence>
<organism evidence="1 2">
    <name type="scientific">Adhaeribacter arboris</name>
    <dbReference type="NCBI Taxonomy" id="2072846"/>
    <lineage>
        <taxon>Bacteria</taxon>
        <taxon>Pseudomonadati</taxon>
        <taxon>Bacteroidota</taxon>
        <taxon>Cytophagia</taxon>
        <taxon>Cytophagales</taxon>
        <taxon>Hymenobacteraceae</taxon>
        <taxon>Adhaeribacter</taxon>
    </lineage>
</organism>
<gene>
    <name evidence="1" type="ORF">AHMF7605_27085</name>
</gene>
<sequence>MKTSYFLYFLFAYLMCFPFCGFAQEWQTIYAKRKWYLPDHTVVQFAGNIGFLAVGPGYSLAQDKINLDILYGYTPSFEAETSIHTLTGKFIYSPWQNRIKPGYIWEPLKFGAGVSYSLGSQFYTTLPRHYPDGYYFWPTSFRLTPFVGTSISKAVGNSNSLIKQVQGYTEAGTHDLAILSLTTNKALSPWDIISFAFGVKLKF</sequence>
<evidence type="ECO:0000313" key="1">
    <source>
        <dbReference type="EMBL" id="PSR56900.1"/>
    </source>
</evidence>